<protein>
    <submittedName>
        <fullName evidence="2">TAXI family TRAP transporter solute-binding subunit</fullName>
    </submittedName>
</protein>
<dbReference type="NCBIfam" id="TIGR02122">
    <property type="entry name" value="TRAP_TAXI"/>
    <property type="match status" value="1"/>
</dbReference>
<dbReference type="SUPFAM" id="SSF53850">
    <property type="entry name" value="Periplasmic binding protein-like II"/>
    <property type="match status" value="1"/>
</dbReference>
<proteinExistence type="predicted"/>
<evidence type="ECO:0000256" key="1">
    <source>
        <dbReference type="SAM" id="SignalP"/>
    </source>
</evidence>
<keyword evidence="3" id="KW-1185">Reference proteome</keyword>
<dbReference type="Proteomes" id="UP000664398">
    <property type="component" value="Unassembled WGS sequence"/>
</dbReference>
<sequence length="318" mass="33275">MRRLVRMVAALAATVVLAALAGCGGAQYADGKSYRIAGGGTAGVYYAYGERFAEELHRGLGLDISVSETRGSVDNLLRVGSGDALLGFAQGDTAADAIAGVGAFDEPLPVRAVARVYDEYVHIVVPADSEIRGIAELRGRRVSLGALNSGVAVIAERVLDSSGVPVDALDNPALGLDDSIRAMEAGEIDAFFWVGGLPTPGIERLSEAMPVRMLSIGADTVEAVNAGHAGVYRIADFPIGAYGIETSSETMTVPNYLVTSESAPHDLVYDVAGVLFASRASIARSVPAAAFLDRRQAIFTEPMALHPGAADYYVDTRR</sequence>
<evidence type="ECO:0000313" key="2">
    <source>
        <dbReference type="EMBL" id="MBO1805475.1"/>
    </source>
</evidence>
<gene>
    <name evidence="2" type="ORF">J4H91_09110</name>
</gene>
<dbReference type="PROSITE" id="PS51257">
    <property type="entry name" value="PROKAR_LIPOPROTEIN"/>
    <property type="match status" value="1"/>
</dbReference>
<comment type="caution">
    <text evidence="2">The sequence shown here is derived from an EMBL/GenBank/DDBJ whole genome shotgun (WGS) entry which is preliminary data.</text>
</comment>
<dbReference type="AlphaFoldDB" id="A0A939RUA0"/>
<dbReference type="Pfam" id="PF16868">
    <property type="entry name" value="NMT1_3"/>
    <property type="match status" value="1"/>
</dbReference>
<evidence type="ECO:0000313" key="3">
    <source>
        <dbReference type="Proteomes" id="UP000664398"/>
    </source>
</evidence>
<dbReference type="RefSeq" id="WP_208045951.1">
    <property type="nucleotide sequence ID" value="NZ_JAGDYL010000014.1"/>
</dbReference>
<dbReference type="PANTHER" id="PTHR42941:SF1">
    <property type="entry name" value="SLL1037 PROTEIN"/>
    <property type="match status" value="1"/>
</dbReference>
<dbReference type="PANTHER" id="PTHR42941">
    <property type="entry name" value="SLL1037 PROTEIN"/>
    <property type="match status" value="1"/>
</dbReference>
<name>A0A939RUA0_9MICO</name>
<accession>A0A939RUA0</accession>
<feature type="signal peptide" evidence="1">
    <location>
        <begin position="1"/>
        <end position="21"/>
    </location>
</feature>
<dbReference type="InterPro" id="IPR011852">
    <property type="entry name" value="TRAP_TAXI"/>
</dbReference>
<keyword evidence="1" id="KW-0732">Signal</keyword>
<reference evidence="2" key="1">
    <citation type="submission" date="2021-03" db="EMBL/GenBank/DDBJ databases">
        <title>Leucobacter chromiisoli sp. nov., isolated from chromium-containing soil of chemical plant.</title>
        <authorList>
            <person name="Xu Z."/>
        </authorList>
    </citation>
    <scope>NUCLEOTIDE SEQUENCE</scope>
    <source>
        <strain evidence="2">A2</strain>
    </source>
</reference>
<feature type="chain" id="PRO_5039321862" evidence="1">
    <location>
        <begin position="22"/>
        <end position="318"/>
    </location>
</feature>
<dbReference type="Gene3D" id="3.40.190.10">
    <property type="entry name" value="Periplasmic binding protein-like II"/>
    <property type="match status" value="2"/>
</dbReference>
<dbReference type="EMBL" id="JAGDYL010000014">
    <property type="protein sequence ID" value="MBO1805475.1"/>
    <property type="molecule type" value="Genomic_DNA"/>
</dbReference>
<organism evidence="2 3">
    <name type="scientific">Leucobacter ruminantium</name>
    <dbReference type="NCBI Taxonomy" id="1289170"/>
    <lineage>
        <taxon>Bacteria</taxon>
        <taxon>Bacillati</taxon>
        <taxon>Actinomycetota</taxon>
        <taxon>Actinomycetes</taxon>
        <taxon>Micrococcales</taxon>
        <taxon>Microbacteriaceae</taxon>
        <taxon>Leucobacter</taxon>
    </lineage>
</organism>